<feature type="compositionally biased region" description="Low complexity" evidence="1">
    <location>
        <begin position="98"/>
        <end position="123"/>
    </location>
</feature>
<dbReference type="AlphaFoldDB" id="C6HPH1"/>
<evidence type="ECO:0000256" key="1">
    <source>
        <dbReference type="SAM" id="MobiDB-lite"/>
    </source>
</evidence>
<dbReference type="Proteomes" id="UP000002624">
    <property type="component" value="Unassembled WGS sequence"/>
</dbReference>
<accession>C6HPH1</accession>
<proteinExistence type="predicted"/>
<evidence type="ECO:0000313" key="2">
    <source>
        <dbReference type="EMBL" id="EER37843.1"/>
    </source>
</evidence>
<dbReference type="HOGENOM" id="CLU_529918_0_0_1"/>
<feature type="region of interest" description="Disordered" evidence="1">
    <location>
        <begin position="98"/>
        <end position="128"/>
    </location>
</feature>
<reference evidence="3" key="1">
    <citation type="submission" date="2009-05" db="EMBL/GenBank/DDBJ databases">
        <title>The genome sequence of Ajellomyces capsulatus strain H143.</title>
        <authorList>
            <person name="Champion M."/>
            <person name="Cuomo C.A."/>
            <person name="Ma L.-J."/>
            <person name="Henn M.R."/>
            <person name="Sil A."/>
            <person name="Goldman B."/>
            <person name="Young S.K."/>
            <person name="Kodira C.D."/>
            <person name="Zeng Q."/>
            <person name="Koehrsen M."/>
            <person name="Alvarado L."/>
            <person name="Berlin A.M."/>
            <person name="Borenstein D."/>
            <person name="Chen Z."/>
            <person name="Engels R."/>
            <person name="Freedman E."/>
            <person name="Gellesch M."/>
            <person name="Goldberg J."/>
            <person name="Griggs A."/>
            <person name="Gujja S."/>
            <person name="Heiman D.I."/>
            <person name="Hepburn T.A."/>
            <person name="Howarth C."/>
            <person name="Jen D."/>
            <person name="Larson L."/>
            <person name="Lewis B."/>
            <person name="Mehta T."/>
            <person name="Park D."/>
            <person name="Pearson M."/>
            <person name="Roberts A."/>
            <person name="Saif S."/>
            <person name="Shea T.D."/>
            <person name="Shenoy N."/>
            <person name="Sisk P."/>
            <person name="Stolte C."/>
            <person name="Sykes S."/>
            <person name="Walk T."/>
            <person name="White J."/>
            <person name="Yandava C."/>
            <person name="Klein B."/>
            <person name="McEwen J.G."/>
            <person name="Puccia R."/>
            <person name="Goldman G.H."/>
            <person name="Felipe M.S."/>
            <person name="Nino-Vega G."/>
            <person name="San-Blas G."/>
            <person name="Taylor J.W."/>
            <person name="Mendoza L."/>
            <person name="Galagan J.E."/>
            <person name="Nusbaum C."/>
            <person name="Birren B.W."/>
        </authorList>
    </citation>
    <scope>NUCLEOTIDE SEQUENCE [LARGE SCALE GENOMIC DNA]</scope>
    <source>
        <strain evidence="3">H143</strain>
    </source>
</reference>
<sequence length="514" mass="56585">MGYASPTFFSADADTNSTDPTLPSPNSDDSIQRLNWVRSTLKDLALARAAKDTRPVSQKTKQMDASIELYLQLQNDLSSGFQEECAPAAQSMVWQPSSTTISDSSFDNNSFSLTGSPGSSTGTVPELSPASITRVGSASAGPSRPTPLPASGGVQMVLDMNLNETTSLPRKHRPKTQEERQRYIAVRRQGACEWHRKQRKRCTCVDKTNSALTTAKRKKLMKHVQTSQQHCSSAVTPASAGDRWRRTNVRPCSGPLRSSPTPQVCLIPKSTWRCDGALSCTDPECLECCGNEEPIAQRLQVVVQSSVDCQRHKPYINRGTLELIEWQPWGEPSDDHRRYTLLPPVRESLEPASQAQRAIQSRLQTTTVPGIDKEERKAQRLTTRAPPLAQLLRETLGVHTCDRRSAAAYIAKTYPNYTLEAGFAPTDPLWDPDLRESDSARTTRLRQLVDDIVERDSGASMLETGGVIPVLVRIVRRKGAADGSRGAVEPPQKVLECGEGLVEGQDGRRADLRN</sequence>
<protein>
    <submittedName>
        <fullName evidence="2">Phosphoglycerate mutase</fullName>
    </submittedName>
</protein>
<evidence type="ECO:0000313" key="3">
    <source>
        <dbReference type="Proteomes" id="UP000002624"/>
    </source>
</evidence>
<dbReference type="EMBL" id="GG692433">
    <property type="protein sequence ID" value="EER37843.1"/>
    <property type="molecule type" value="Genomic_DNA"/>
</dbReference>
<name>C6HPH1_AJECH</name>
<dbReference type="OrthoDB" id="4346289at2759"/>
<feature type="compositionally biased region" description="Polar residues" evidence="1">
    <location>
        <begin position="13"/>
        <end position="30"/>
    </location>
</feature>
<feature type="region of interest" description="Disordered" evidence="1">
    <location>
        <begin position="1"/>
        <end position="30"/>
    </location>
</feature>
<dbReference type="VEuPathDB" id="FungiDB:HCDG_08102"/>
<organism evidence="2 3">
    <name type="scientific">Ajellomyces capsulatus (strain H143)</name>
    <name type="common">Darling's disease fungus</name>
    <name type="synonym">Histoplasma capsulatum</name>
    <dbReference type="NCBI Taxonomy" id="544712"/>
    <lineage>
        <taxon>Eukaryota</taxon>
        <taxon>Fungi</taxon>
        <taxon>Dikarya</taxon>
        <taxon>Ascomycota</taxon>
        <taxon>Pezizomycotina</taxon>
        <taxon>Eurotiomycetes</taxon>
        <taxon>Eurotiomycetidae</taxon>
        <taxon>Onygenales</taxon>
        <taxon>Ajellomycetaceae</taxon>
        <taxon>Histoplasma</taxon>
    </lineage>
</organism>
<gene>
    <name evidence="2" type="ORF">HCDG_08102</name>
</gene>